<evidence type="ECO:0000256" key="12">
    <source>
        <dbReference type="ARBA" id="ARBA00023006"/>
    </source>
</evidence>
<dbReference type="STRING" id="1165861.A0A0L0VD81"/>
<reference evidence="22" key="1">
    <citation type="submission" date="2014-03" db="EMBL/GenBank/DDBJ databases">
        <title>The Genome Sequence of Puccinia striiformis f. sp. tritici PST-78.</title>
        <authorList>
            <consortium name="The Broad Institute Genome Sequencing Platform"/>
            <person name="Cuomo C."/>
            <person name="Hulbert S."/>
            <person name="Chen X."/>
            <person name="Walker B."/>
            <person name="Young S.K."/>
            <person name="Zeng Q."/>
            <person name="Gargeya S."/>
            <person name="Fitzgerald M."/>
            <person name="Haas B."/>
            <person name="Abouelleil A."/>
            <person name="Alvarado L."/>
            <person name="Arachchi H.M."/>
            <person name="Berlin A.M."/>
            <person name="Chapman S.B."/>
            <person name="Goldberg J."/>
            <person name="Griggs A."/>
            <person name="Gujja S."/>
            <person name="Hansen M."/>
            <person name="Howarth C."/>
            <person name="Imamovic A."/>
            <person name="Larimer J."/>
            <person name="McCowan C."/>
            <person name="Montmayeur A."/>
            <person name="Murphy C."/>
            <person name="Neiman D."/>
            <person name="Pearson M."/>
            <person name="Priest M."/>
            <person name="Roberts A."/>
            <person name="Saif S."/>
            <person name="Shea T."/>
            <person name="Sisk P."/>
            <person name="Sykes S."/>
            <person name="Wortman J."/>
            <person name="Nusbaum C."/>
            <person name="Birren B."/>
        </authorList>
    </citation>
    <scope>NUCLEOTIDE SEQUENCE [LARGE SCALE GENOMIC DNA]</scope>
    <source>
        <strain evidence="22">race PST-78</strain>
    </source>
</reference>
<keyword evidence="17" id="KW-0968">Cytoplasmic vesicle</keyword>
<sequence length="288" mass="31928">MAVLATPSLLLLLLSPLLPVTAQDKLVDCKYSSPQGASYDFNNLIDPKSWPLNLTTITSTPPSTTIETILVSICKKLPTDHQTQNPPTSCPDRTLVCLLIYNEIAGGLDRRLEQIIPVGLDTLSTPTYIALRQIGNQESVQLTIKGSIYSDIQQTTYLNLICPTSKEAVSEEVSSKPTRTIYDRIQGSLNITWITPTACASTTNQNSGKSSSTHTFQNFITFLVVLFFMYLIIGMWYNYSTYGLTGIDGLPHKTFWEEVPKITQEFIRNLCGSRTSSVQGNRADYTPL</sequence>
<evidence type="ECO:0000256" key="14">
    <source>
        <dbReference type="ARBA" id="ARBA00023128"/>
    </source>
</evidence>
<feature type="signal peptide" evidence="19">
    <location>
        <begin position="1"/>
        <end position="22"/>
    </location>
</feature>
<evidence type="ECO:0000256" key="8">
    <source>
        <dbReference type="ARBA" id="ARBA00022692"/>
    </source>
</evidence>
<dbReference type="PANTHER" id="PTHR15071">
    <property type="entry name" value="MANNOSE-6-PHOSPHATE RECEPTOR FAMILY MEMBER"/>
    <property type="match status" value="1"/>
</dbReference>
<keyword evidence="12" id="KW-0072">Autophagy</keyword>
<dbReference type="PANTHER" id="PTHR15071:SF13">
    <property type="entry name" value="AUTOPHAGY-RELATED PROTEIN 27"/>
    <property type="match status" value="1"/>
</dbReference>
<keyword evidence="13" id="KW-0333">Golgi apparatus</keyword>
<keyword evidence="14" id="KW-0496">Mitochondrion</keyword>
<dbReference type="GO" id="GO:0031966">
    <property type="term" value="C:mitochondrial membrane"/>
    <property type="evidence" value="ECO:0007669"/>
    <property type="project" value="UniProtKB-SubCell"/>
</dbReference>
<dbReference type="InterPro" id="IPR018939">
    <property type="entry name" value="Autophagy-rel_prot_27"/>
</dbReference>
<comment type="similarity">
    <text evidence="5">Belongs to the ATG27 family.</text>
</comment>
<name>A0A0L0VD81_9BASI</name>
<dbReference type="GO" id="GO:0000139">
    <property type="term" value="C:Golgi membrane"/>
    <property type="evidence" value="ECO:0007669"/>
    <property type="project" value="UniProtKB-SubCell"/>
</dbReference>
<comment type="caution">
    <text evidence="21">The sequence shown here is derived from an EMBL/GenBank/DDBJ whole genome shotgun (WGS) entry which is preliminary data.</text>
</comment>
<dbReference type="OrthoDB" id="29460at2759"/>
<dbReference type="Gene3D" id="2.70.130.10">
    <property type="entry name" value="Mannose-6-phosphate receptor binding domain"/>
    <property type="match status" value="1"/>
</dbReference>
<evidence type="ECO:0000256" key="4">
    <source>
        <dbReference type="ARBA" id="ARBA00004614"/>
    </source>
</evidence>
<evidence type="ECO:0000256" key="11">
    <source>
        <dbReference type="ARBA" id="ARBA00022989"/>
    </source>
</evidence>
<evidence type="ECO:0000256" key="3">
    <source>
        <dbReference type="ARBA" id="ARBA00004472"/>
    </source>
</evidence>
<dbReference type="PROSITE" id="PS51914">
    <property type="entry name" value="MRH"/>
    <property type="match status" value="1"/>
</dbReference>
<keyword evidence="16" id="KW-1015">Disulfide bond</keyword>
<evidence type="ECO:0000313" key="21">
    <source>
        <dbReference type="EMBL" id="KNE97136.1"/>
    </source>
</evidence>
<evidence type="ECO:0000256" key="6">
    <source>
        <dbReference type="ARBA" id="ARBA00013776"/>
    </source>
</evidence>
<evidence type="ECO:0000256" key="10">
    <source>
        <dbReference type="ARBA" id="ARBA00022927"/>
    </source>
</evidence>
<keyword evidence="8 18" id="KW-0812">Transmembrane</keyword>
<evidence type="ECO:0000256" key="1">
    <source>
        <dbReference type="ARBA" id="ARBA00004304"/>
    </source>
</evidence>
<feature type="domain" description="MRH" evidence="20">
    <location>
        <begin position="27"/>
        <end position="201"/>
    </location>
</feature>
<dbReference type="GO" id="GO:0034045">
    <property type="term" value="C:phagophore assembly site membrane"/>
    <property type="evidence" value="ECO:0007669"/>
    <property type="project" value="UniProtKB-SubCell"/>
</dbReference>
<evidence type="ECO:0000256" key="9">
    <source>
        <dbReference type="ARBA" id="ARBA00022729"/>
    </source>
</evidence>
<protein>
    <recommendedName>
        <fullName evidence="6">Autophagy-related protein 27</fullName>
    </recommendedName>
</protein>
<dbReference type="GO" id="GO:0030659">
    <property type="term" value="C:cytoplasmic vesicle membrane"/>
    <property type="evidence" value="ECO:0007669"/>
    <property type="project" value="UniProtKB-SubCell"/>
</dbReference>
<evidence type="ECO:0000256" key="2">
    <source>
        <dbReference type="ARBA" id="ARBA00004358"/>
    </source>
</evidence>
<keyword evidence="7" id="KW-0813">Transport</keyword>
<keyword evidence="9 19" id="KW-0732">Signal</keyword>
<evidence type="ECO:0000256" key="13">
    <source>
        <dbReference type="ARBA" id="ARBA00023034"/>
    </source>
</evidence>
<evidence type="ECO:0000256" key="17">
    <source>
        <dbReference type="ARBA" id="ARBA00023329"/>
    </source>
</evidence>
<comment type="subcellular location">
    <subcellularLocation>
        <location evidence="2">Cytoplasmic vesicle membrane</location>
        <topology evidence="2">Single-pass type I membrane protein</topology>
    </subcellularLocation>
    <subcellularLocation>
        <location evidence="4">Golgi apparatus membrane</location>
        <topology evidence="4">Single-pass type I membrane protein</topology>
    </subcellularLocation>
    <subcellularLocation>
        <location evidence="1">Mitochondrion membrane</location>
        <topology evidence="1">Single-pass membrane protein</topology>
    </subcellularLocation>
    <subcellularLocation>
        <location evidence="3">Preautophagosomal structure membrane</location>
        <topology evidence="3">Single-pass type I membrane protein</topology>
    </subcellularLocation>
</comment>
<keyword evidence="10" id="KW-0653">Protein transport</keyword>
<evidence type="ECO:0000259" key="20">
    <source>
        <dbReference type="PROSITE" id="PS51914"/>
    </source>
</evidence>
<keyword evidence="15 18" id="KW-0472">Membrane</keyword>
<evidence type="ECO:0000256" key="7">
    <source>
        <dbReference type="ARBA" id="ARBA00022448"/>
    </source>
</evidence>
<organism evidence="21 22">
    <name type="scientific">Puccinia striiformis f. sp. tritici PST-78</name>
    <dbReference type="NCBI Taxonomy" id="1165861"/>
    <lineage>
        <taxon>Eukaryota</taxon>
        <taxon>Fungi</taxon>
        <taxon>Dikarya</taxon>
        <taxon>Basidiomycota</taxon>
        <taxon>Pucciniomycotina</taxon>
        <taxon>Pucciniomycetes</taxon>
        <taxon>Pucciniales</taxon>
        <taxon>Pucciniaceae</taxon>
        <taxon>Puccinia</taxon>
    </lineage>
</organism>
<evidence type="ECO:0000313" key="22">
    <source>
        <dbReference type="Proteomes" id="UP000054564"/>
    </source>
</evidence>
<evidence type="ECO:0000256" key="19">
    <source>
        <dbReference type="SAM" id="SignalP"/>
    </source>
</evidence>
<keyword evidence="11 18" id="KW-1133">Transmembrane helix</keyword>
<dbReference type="InterPro" id="IPR009011">
    <property type="entry name" value="Man6P_isomerase_rcpt-bd_dom_sf"/>
</dbReference>
<feature type="transmembrane region" description="Helical" evidence="18">
    <location>
        <begin position="219"/>
        <end position="237"/>
    </location>
</feature>
<dbReference type="GO" id="GO:0006914">
    <property type="term" value="P:autophagy"/>
    <property type="evidence" value="ECO:0007669"/>
    <property type="project" value="UniProtKB-KW"/>
</dbReference>
<dbReference type="AlphaFoldDB" id="A0A0L0VD81"/>
<dbReference type="Proteomes" id="UP000054564">
    <property type="component" value="Unassembled WGS sequence"/>
</dbReference>
<evidence type="ECO:0000256" key="5">
    <source>
        <dbReference type="ARBA" id="ARBA00005363"/>
    </source>
</evidence>
<proteinExistence type="inferred from homology"/>
<dbReference type="GO" id="GO:0015031">
    <property type="term" value="P:protein transport"/>
    <property type="evidence" value="ECO:0007669"/>
    <property type="project" value="UniProtKB-KW"/>
</dbReference>
<dbReference type="EMBL" id="AJIL01000072">
    <property type="protein sequence ID" value="KNE97136.1"/>
    <property type="molecule type" value="Genomic_DNA"/>
</dbReference>
<dbReference type="Pfam" id="PF09451">
    <property type="entry name" value="ATG27"/>
    <property type="match status" value="1"/>
</dbReference>
<evidence type="ECO:0000256" key="18">
    <source>
        <dbReference type="SAM" id="Phobius"/>
    </source>
</evidence>
<accession>A0A0L0VD81</accession>
<feature type="chain" id="PRO_5005549805" description="Autophagy-related protein 27" evidence="19">
    <location>
        <begin position="23"/>
        <end position="288"/>
    </location>
</feature>
<keyword evidence="22" id="KW-1185">Reference proteome</keyword>
<evidence type="ECO:0000256" key="15">
    <source>
        <dbReference type="ARBA" id="ARBA00023136"/>
    </source>
</evidence>
<gene>
    <name evidence="21" type="ORF">PSTG_09563</name>
</gene>
<dbReference type="InterPro" id="IPR044865">
    <property type="entry name" value="MRH_dom"/>
</dbReference>
<evidence type="ECO:0000256" key="16">
    <source>
        <dbReference type="ARBA" id="ARBA00023157"/>
    </source>
</evidence>